<dbReference type="Pfam" id="PF00107">
    <property type="entry name" value="ADH_zinc_N"/>
    <property type="match status" value="1"/>
</dbReference>
<dbReference type="AlphaFoldDB" id="D7BC18"/>
<dbReference type="InterPro" id="IPR036291">
    <property type="entry name" value="NAD(P)-bd_dom_sf"/>
</dbReference>
<dbReference type="PANTHER" id="PTHR43401:SF2">
    <property type="entry name" value="L-THREONINE 3-DEHYDROGENASE"/>
    <property type="match status" value="1"/>
</dbReference>
<keyword evidence="5" id="KW-1185">Reference proteome</keyword>
<dbReference type="Pfam" id="PF08240">
    <property type="entry name" value="ADH_N"/>
    <property type="match status" value="1"/>
</dbReference>
<proteinExistence type="predicted"/>
<gene>
    <name evidence="4" type="ordered locus">Mesil_0902</name>
</gene>
<accession>D7BC18</accession>
<dbReference type="EMBL" id="CP002042">
    <property type="protein sequence ID" value="ADH62814.1"/>
    <property type="molecule type" value="Genomic_DNA"/>
</dbReference>
<dbReference type="InterPro" id="IPR013149">
    <property type="entry name" value="ADH-like_C"/>
</dbReference>
<evidence type="ECO:0000313" key="5">
    <source>
        <dbReference type="Proteomes" id="UP000001916"/>
    </source>
</evidence>
<dbReference type="Gene3D" id="3.40.50.720">
    <property type="entry name" value="NAD(P)-binding Rossmann-like Domain"/>
    <property type="match status" value="1"/>
</dbReference>
<evidence type="ECO:0000313" key="4">
    <source>
        <dbReference type="EMBL" id="ADH62814.1"/>
    </source>
</evidence>
<dbReference type="KEGG" id="msv:Mesil_0902"/>
<dbReference type="SUPFAM" id="SSF50129">
    <property type="entry name" value="GroES-like"/>
    <property type="match status" value="1"/>
</dbReference>
<dbReference type="PANTHER" id="PTHR43401">
    <property type="entry name" value="L-THREONINE 3-DEHYDROGENASE"/>
    <property type="match status" value="1"/>
</dbReference>
<feature type="domain" description="Alcohol dehydrogenase-like N-terminal" evidence="3">
    <location>
        <begin position="69"/>
        <end position="181"/>
    </location>
</feature>
<dbReference type="SUPFAM" id="SSF51735">
    <property type="entry name" value="NAD(P)-binding Rossmann-fold domains"/>
    <property type="match status" value="1"/>
</dbReference>
<feature type="domain" description="Alcohol dehydrogenase-like C-terminal" evidence="2">
    <location>
        <begin position="221"/>
        <end position="354"/>
    </location>
</feature>
<evidence type="ECO:0000256" key="1">
    <source>
        <dbReference type="ARBA" id="ARBA00023002"/>
    </source>
</evidence>
<reference evidence="4 5" key="1">
    <citation type="journal article" date="2010" name="Stand. Genomic Sci.">
        <title>Complete genome sequence of Meiothermus silvanus type strain (VI-R2).</title>
        <authorList>
            <person name="Sikorski J."/>
            <person name="Tindall B.J."/>
            <person name="Lowry S."/>
            <person name="Lucas S."/>
            <person name="Nolan M."/>
            <person name="Copeland A."/>
            <person name="Glavina Del Rio T."/>
            <person name="Tice H."/>
            <person name="Cheng J.F."/>
            <person name="Han C."/>
            <person name="Pitluck S."/>
            <person name="Liolios K."/>
            <person name="Ivanova N."/>
            <person name="Mavromatis K."/>
            <person name="Mikhailova N."/>
            <person name="Pati A."/>
            <person name="Goodwin L."/>
            <person name="Chen A."/>
            <person name="Palaniappan K."/>
            <person name="Land M."/>
            <person name="Hauser L."/>
            <person name="Chang Y.J."/>
            <person name="Jeffries C.D."/>
            <person name="Rohde M."/>
            <person name="Goker M."/>
            <person name="Woyke T."/>
            <person name="Bristow J."/>
            <person name="Eisen J.A."/>
            <person name="Markowitz V."/>
            <person name="Hugenholtz P."/>
            <person name="Kyrpides N.C."/>
            <person name="Klenk H.P."/>
            <person name="Lapidus A."/>
        </authorList>
    </citation>
    <scope>NUCLEOTIDE SEQUENCE [LARGE SCALE GENOMIC DNA]</scope>
    <source>
        <strain evidence="5">ATCC 700542 / DSM 9946 / VI-R2</strain>
    </source>
</reference>
<dbReference type="Gene3D" id="3.90.180.10">
    <property type="entry name" value="Medium-chain alcohol dehydrogenases, catalytic domain"/>
    <property type="match status" value="1"/>
</dbReference>
<keyword evidence="1" id="KW-0560">Oxidoreductase</keyword>
<dbReference type="STRING" id="526227.Mesil_0902"/>
<dbReference type="InterPro" id="IPR050129">
    <property type="entry name" value="Zn_alcohol_dh"/>
</dbReference>
<dbReference type="InterPro" id="IPR013154">
    <property type="entry name" value="ADH-like_N"/>
</dbReference>
<dbReference type="Proteomes" id="UP000001916">
    <property type="component" value="Chromosome"/>
</dbReference>
<sequence>MVQAPALPAKAVNRLSTESRVLMKAILYHASIPRFVAARLLGKRFPARALPLRCVSLPEPEPLHGYERLRVRMSGICGSDLALLYGKNSPAISPFFSFPAVLGHEILAELGGVRVAVNPVLSCLERGLPDCPACARGEDHLCQNIAEGNLSSSLLGFCAELPGGWSQRILAHRERIHPIPEGVPDERAVLTEPLAVVVRGVKQGLAKDWPKDVLVIGAGTIGLLTVKALRVLGFAGPIHVVARRSRQVELAKALGASATHASTAEAQKAYGAKRYRGALGATAWRGGFDAVIEASGSPGGLQEASWAVREGGRVVLLGAPGQAWHDFSPYWFREVRLFGSYCYSWDDFAETVKMLPYAEGIEQLVGEKYPLEAWPEAIKAAATRKGSKVVFKP</sequence>
<evidence type="ECO:0000259" key="3">
    <source>
        <dbReference type="Pfam" id="PF08240"/>
    </source>
</evidence>
<dbReference type="InterPro" id="IPR011032">
    <property type="entry name" value="GroES-like_sf"/>
</dbReference>
<dbReference type="HOGENOM" id="CLU_026673_11_0_0"/>
<protein>
    <submittedName>
        <fullName evidence="4">Alcohol dehydrogenase zinc-binding domain protein</fullName>
    </submittedName>
</protein>
<dbReference type="eggNOG" id="COG1063">
    <property type="taxonomic scope" value="Bacteria"/>
</dbReference>
<organism evidence="4 5">
    <name type="scientific">Allomeiothermus silvanus (strain ATCC 700542 / DSM 9946 / NBRC 106475 / NCIMB 13440 / VI-R2)</name>
    <name type="common">Thermus silvanus</name>
    <dbReference type="NCBI Taxonomy" id="526227"/>
    <lineage>
        <taxon>Bacteria</taxon>
        <taxon>Thermotogati</taxon>
        <taxon>Deinococcota</taxon>
        <taxon>Deinococci</taxon>
        <taxon>Thermales</taxon>
        <taxon>Thermaceae</taxon>
        <taxon>Allomeiothermus</taxon>
    </lineage>
</organism>
<dbReference type="GO" id="GO:0016491">
    <property type="term" value="F:oxidoreductase activity"/>
    <property type="evidence" value="ECO:0007669"/>
    <property type="project" value="UniProtKB-KW"/>
</dbReference>
<name>D7BC18_ALLS1</name>
<evidence type="ECO:0000259" key="2">
    <source>
        <dbReference type="Pfam" id="PF00107"/>
    </source>
</evidence>